<evidence type="ECO:0000313" key="2">
    <source>
        <dbReference type="EMBL" id="KCZ50488.1"/>
    </source>
</evidence>
<dbReference type="STRING" id="1280946.HY29_06920"/>
<dbReference type="Proteomes" id="UP000027037">
    <property type="component" value="Unassembled WGS sequence"/>
</dbReference>
<reference evidence="2 3" key="1">
    <citation type="journal article" date="2014" name="Antonie Van Leeuwenhoek">
        <title>Hyphomonas beringensis sp. nov. and Hyphomonas chukchiensis sp. nov., isolated from surface seawater of the Bering Sea and Chukchi Sea.</title>
        <authorList>
            <person name="Li C."/>
            <person name="Lai Q."/>
            <person name="Li G."/>
            <person name="Dong C."/>
            <person name="Wang J."/>
            <person name="Liao Y."/>
            <person name="Shao Z."/>
        </authorList>
    </citation>
    <scope>NUCLEOTIDE SEQUENCE [LARGE SCALE GENOMIC DNA]</scope>
    <source>
        <strain evidence="2 3">25B14_1</strain>
    </source>
</reference>
<keyword evidence="1" id="KW-0812">Transmembrane</keyword>
<keyword evidence="1" id="KW-1133">Transmembrane helix</keyword>
<gene>
    <name evidence="2" type="ORF">HY29_06920</name>
</gene>
<comment type="caution">
    <text evidence="2">The sequence shown here is derived from an EMBL/GenBank/DDBJ whole genome shotgun (WGS) entry which is preliminary data.</text>
</comment>
<evidence type="ECO:0000313" key="3">
    <source>
        <dbReference type="Proteomes" id="UP000027037"/>
    </source>
</evidence>
<sequence length="66" mass="7466">MKDKADMFRHVPCTLISVIAVICVSFWSACIRLVRLDMRAGFAFMLEAGVMARAYAFLPKRLKVAE</sequence>
<dbReference type="EMBL" id="AWFF01000109">
    <property type="protein sequence ID" value="KCZ50488.1"/>
    <property type="molecule type" value="Genomic_DNA"/>
</dbReference>
<keyword evidence="1" id="KW-0472">Membrane</keyword>
<protein>
    <submittedName>
        <fullName evidence="2">Uncharacterized protein</fullName>
    </submittedName>
</protein>
<accession>A0A062TYC0</accession>
<dbReference type="PROSITE" id="PS51257">
    <property type="entry name" value="PROKAR_LIPOPROTEIN"/>
    <property type="match status" value="1"/>
</dbReference>
<name>A0A062TYC0_9PROT</name>
<proteinExistence type="predicted"/>
<organism evidence="2 3">
    <name type="scientific">Hyphomonas beringensis</name>
    <dbReference type="NCBI Taxonomy" id="1280946"/>
    <lineage>
        <taxon>Bacteria</taxon>
        <taxon>Pseudomonadati</taxon>
        <taxon>Pseudomonadota</taxon>
        <taxon>Alphaproteobacteria</taxon>
        <taxon>Hyphomonadales</taxon>
        <taxon>Hyphomonadaceae</taxon>
        <taxon>Hyphomonas</taxon>
    </lineage>
</organism>
<dbReference type="AlphaFoldDB" id="A0A062TYC0"/>
<evidence type="ECO:0000256" key="1">
    <source>
        <dbReference type="SAM" id="Phobius"/>
    </source>
</evidence>
<feature type="transmembrane region" description="Helical" evidence="1">
    <location>
        <begin position="12"/>
        <end position="34"/>
    </location>
</feature>
<keyword evidence="3" id="KW-1185">Reference proteome</keyword>